<dbReference type="CDD" id="cd00167">
    <property type="entry name" value="SANT"/>
    <property type="match status" value="2"/>
</dbReference>
<dbReference type="EMBL" id="NCVQ01000004">
    <property type="protein sequence ID" value="PWZ34325.1"/>
    <property type="molecule type" value="Genomic_DNA"/>
</dbReference>
<evidence type="ECO:0000256" key="3">
    <source>
        <dbReference type="ARBA" id="ARBA00023015"/>
    </source>
</evidence>
<dbReference type="PANTHER" id="PTHR45675">
    <property type="entry name" value="MYB TRANSCRIPTION FACTOR-RELATED-RELATED"/>
    <property type="match status" value="1"/>
</dbReference>
<dbReference type="GO" id="GO:0005634">
    <property type="term" value="C:nucleus"/>
    <property type="evidence" value="ECO:0007669"/>
    <property type="project" value="UniProtKB-SubCell"/>
</dbReference>
<dbReference type="PROSITE" id="PS50090">
    <property type="entry name" value="MYB_LIKE"/>
    <property type="match status" value="2"/>
</dbReference>
<dbReference type="PANTHER" id="PTHR45675:SF27">
    <property type="entry name" value="OS01G0637800 PROTEIN"/>
    <property type="match status" value="1"/>
</dbReference>
<name>A0A3L6FM72_MAIZE</name>
<dbReference type="FunFam" id="1.10.10.60:FF:000011">
    <property type="entry name" value="Myb transcription factor"/>
    <property type="match status" value="1"/>
</dbReference>
<dbReference type="GO" id="GO:0043565">
    <property type="term" value="F:sequence-specific DNA binding"/>
    <property type="evidence" value="ECO:0007669"/>
    <property type="project" value="InterPro"/>
</dbReference>
<evidence type="ECO:0000256" key="1">
    <source>
        <dbReference type="ARBA" id="ARBA00004123"/>
    </source>
</evidence>
<feature type="compositionally biased region" description="Low complexity" evidence="7">
    <location>
        <begin position="123"/>
        <end position="133"/>
    </location>
</feature>
<keyword evidence="6" id="KW-0539">Nucleus</keyword>
<keyword evidence="4" id="KW-0238">DNA-binding</keyword>
<keyword evidence="2" id="KW-0677">Repeat</keyword>
<dbReference type="AlphaFoldDB" id="A0A3L6FM72"/>
<accession>A0A3L6FM72</accession>
<feature type="region of interest" description="Disordered" evidence="7">
    <location>
        <begin position="1"/>
        <end position="21"/>
    </location>
</feature>
<dbReference type="SUPFAM" id="SSF46689">
    <property type="entry name" value="Homeodomain-like"/>
    <property type="match status" value="1"/>
</dbReference>
<feature type="domain" description="HTH myb-type" evidence="9">
    <location>
        <begin position="17"/>
        <end position="73"/>
    </location>
</feature>
<evidence type="ECO:0000256" key="4">
    <source>
        <dbReference type="ARBA" id="ARBA00023125"/>
    </source>
</evidence>
<dbReference type="InterPro" id="IPR044676">
    <property type="entry name" value="EOBI/EOBII-like_plant"/>
</dbReference>
<organism evidence="10">
    <name type="scientific">Zea mays</name>
    <name type="common">Maize</name>
    <dbReference type="NCBI Taxonomy" id="4577"/>
    <lineage>
        <taxon>Eukaryota</taxon>
        <taxon>Viridiplantae</taxon>
        <taxon>Streptophyta</taxon>
        <taxon>Embryophyta</taxon>
        <taxon>Tracheophyta</taxon>
        <taxon>Spermatophyta</taxon>
        <taxon>Magnoliopsida</taxon>
        <taxon>Liliopsida</taxon>
        <taxon>Poales</taxon>
        <taxon>Poaceae</taxon>
        <taxon>PACMAD clade</taxon>
        <taxon>Panicoideae</taxon>
        <taxon>Andropogonodae</taxon>
        <taxon>Andropogoneae</taxon>
        <taxon>Tripsacinae</taxon>
        <taxon>Zea</taxon>
    </lineage>
</organism>
<evidence type="ECO:0000256" key="5">
    <source>
        <dbReference type="ARBA" id="ARBA00023163"/>
    </source>
</evidence>
<keyword evidence="5" id="KW-0804">Transcription</keyword>
<evidence type="ECO:0000256" key="2">
    <source>
        <dbReference type="ARBA" id="ARBA00022737"/>
    </source>
</evidence>
<sequence length="265" mass="29391">MTTSRVARSCGRGSDDEPAVRKGPWTLEEDLILVSYISQHGEGSWDNLARAAGLNRNGKSCRLRWLNYLRPGVRRGSITAGEDTVIRELHARWGNKWSKISKHLPGRTDNEIKNYWRTRIQQKKQQGAKTTQQREPSTTASSGAGDDYWCTKPDPNQQAHYCLQKAAMAAATATTSAVVVSSEDDAPSAALTSQDSSAAAGGDWYMHQQQQMCYPYCSELSFVAAGHDETVGLDAVTMQFLSSHFTASFWTNGVDDFWESKPIDY</sequence>
<dbReference type="Pfam" id="PF00249">
    <property type="entry name" value="Myb_DNA-binding"/>
    <property type="match status" value="2"/>
</dbReference>
<evidence type="ECO:0000259" key="8">
    <source>
        <dbReference type="PROSITE" id="PS50090"/>
    </source>
</evidence>
<keyword evidence="3" id="KW-0805">Transcription regulation</keyword>
<feature type="domain" description="HTH myb-type" evidence="9">
    <location>
        <begin position="74"/>
        <end position="124"/>
    </location>
</feature>
<dbReference type="InterPro" id="IPR017930">
    <property type="entry name" value="Myb_dom"/>
</dbReference>
<dbReference type="InterPro" id="IPR009057">
    <property type="entry name" value="Homeodomain-like_sf"/>
</dbReference>
<evidence type="ECO:0000256" key="6">
    <source>
        <dbReference type="ARBA" id="ARBA00023242"/>
    </source>
</evidence>
<dbReference type="GO" id="GO:0003700">
    <property type="term" value="F:DNA-binding transcription factor activity"/>
    <property type="evidence" value="ECO:0007669"/>
    <property type="project" value="InterPro"/>
</dbReference>
<feature type="domain" description="Myb-like" evidence="8">
    <location>
        <begin position="70"/>
        <end position="120"/>
    </location>
</feature>
<dbReference type="PROSITE" id="PS51294">
    <property type="entry name" value="HTH_MYB"/>
    <property type="match status" value="2"/>
</dbReference>
<dbReference type="SMART" id="SM00717">
    <property type="entry name" value="SANT"/>
    <property type="match status" value="2"/>
</dbReference>
<proteinExistence type="predicted"/>
<evidence type="ECO:0000256" key="7">
    <source>
        <dbReference type="SAM" id="MobiDB-lite"/>
    </source>
</evidence>
<comment type="subcellular location">
    <subcellularLocation>
        <location evidence="1">Nucleus</location>
    </subcellularLocation>
</comment>
<comment type="caution">
    <text evidence="10">The sequence shown here is derived from an EMBL/GenBank/DDBJ whole genome shotgun (WGS) entry which is preliminary data.</text>
</comment>
<dbReference type="Proteomes" id="UP000251960">
    <property type="component" value="Chromosome 3"/>
</dbReference>
<feature type="region of interest" description="Disordered" evidence="7">
    <location>
        <begin position="120"/>
        <end position="149"/>
    </location>
</feature>
<evidence type="ECO:0000259" key="9">
    <source>
        <dbReference type="PROSITE" id="PS51294"/>
    </source>
</evidence>
<feature type="domain" description="Myb-like" evidence="8">
    <location>
        <begin position="17"/>
        <end position="69"/>
    </location>
</feature>
<dbReference type="Gene3D" id="1.10.10.60">
    <property type="entry name" value="Homeodomain-like"/>
    <property type="match status" value="2"/>
</dbReference>
<evidence type="ECO:0000313" key="10">
    <source>
        <dbReference type="EMBL" id="PWZ34325.1"/>
    </source>
</evidence>
<gene>
    <name evidence="10" type="primary">MYB21</name>
    <name evidence="10" type="ORF">Zm00014a_011519</name>
</gene>
<dbReference type="InterPro" id="IPR001005">
    <property type="entry name" value="SANT/Myb"/>
</dbReference>
<protein>
    <submittedName>
        <fullName evidence="10">Transcription factor MYB21</fullName>
    </submittedName>
</protein>
<dbReference type="ExpressionAtlas" id="A0A3L6FM72">
    <property type="expression patterns" value="baseline and differential"/>
</dbReference>
<reference evidence="10" key="1">
    <citation type="journal article" date="2018" name="Nat. Genet.">
        <title>Extensive intraspecific gene order and gene structural variations between Mo17 and other maize genomes.</title>
        <authorList>
            <person name="Sun S."/>
            <person name="Zhou Y."/>
            <person name="Chen J."/>
            <person name="Shi J."/>
            <person name="Zhao H."/>
            <person name="Zhao H."/>
            <person name="Song W."/>
            <person name="Zhang M."/>
            <person name="Cui Y."/>
            <person name="Dong X."/>
            <person name="Liu H."/>
            <person name="Ma X."/>
            <person name="Jiao Y."/>
            <person name="Wang B."/>
            <person name="Wei X."/>
            <person name="Stein J.C."/>
            <person name="Glaubitz J.C."/>
            <person name="Lu F."/>
            <person name="Yu G."/>
            <person name="Liang C."/>
            <person name="Fengler K."/>
            <person name="Li B."/>
            <person name="Rafalski A."/>
            <person name="Schnable P.S."/>
            <person name="Ware D.H."/>
            <person name="Buckler E.S."/>
            <person name="Lai J."/>
        </authorList>
    </citation>
    <scope>NUCLEOTIDE SEQUENCE [LARGE SCALE GENOMIC DNA]</scope>
    <source>
        <tissue evidence="10">Seedling</tissue>
    </source>
</reference>